<dbReference type="EMBL" id="JABFAC010000011">
    <property type="protein sequence ID" value="MBA0628963.1"/>
    <property type="molecule type" value="Genomic_DNA"/>
</dbReference>
<keyword evidence="2" id="KW-1185">Reference proteome</keyword>
<evidence type="ECO:0000313" key="2">
    <source>
        <dbReference type="Proteomes" id="UP000593561"/>
    </source>
</evidence>
<evidence type="ECO:0000313" key="1">
    <source>
        <dbReference type="EMBL" id="MBA0628963.1"/>
    </source>
</evidence>
<comment type="caution">
    <text evidence="1">The sequence shown here is derived from an EMBL/GenBank/DDBJ whole genome shotgun (WGS) entry which is preliminary data.</text>
</comment>
<protein>
    <recommendedName>
        <fullName evidence="3">RNase H type-1 domain-containing protein</fullName>
    </recommendedName>
</protein>
<organism evidence="1 2">
    <name type="scientific">Gossypium davidsonii</name>
    <name type="common">Davidson's cotton</name>
    <name type="synonym">Gossypium klotzschianum subsp. davidsonii</name>
    <dbReference type="NCBI Taxonomy" id="34287"/>
    <lineage>
        <taxon>Eukaryota</taxon>
        <taxon>Viridiplantae</taxon>
        <taxon>Streptophyta</taxon>
        <taxon>Embryophyta</taxon>
        <taxon>Tracheophyta</taxon>
        <taxon>Spermatophyta</taxon>
        <taxon>Magnoliopsida</taxon>
        <taxon>eudicotyledons</taxon>
        <taxon>Gunneridae</taxon>
        <taxon>Pentapetalae</taxon>
        <taxon>rosids</taxon>
        <taxon>malvids</taxon>
        <taxon>Malvales</taxon>
        <taxon>Malvaceae</taxon>
        <taxon>Malvoideae</taxon>
        <taxon>Gossypium</taxon>
    </lineage>
</organism>
<name>A0A7J8SSS0_GOSDV</name>
<gene>
    <name evidence="1" type="ORF">Godav_023591</name>
</gene>
<dbReference type="AlphaFoldDB" id="A0A7J8SSS0"/>
<reference evidence="1 2" key="1">
    <citation type="journal article" date="2019" name="Genome Biol. Evol.">
        <title>Insights into the evolution of the New World diploid cottons (Gossypium, subgenus Houzingenia) based on genome sequencing.</title>
        <authorList>
            <person name="Grover C.E."/>
            <person name="Arick M.A. 2nd"/>
            <person name="Thrash A."/>
            <person name="Conover J.L."/>
            <person name="Sanders W.S."/>
            <person name="Peterson D.G."/>
            <person name="Frelichowski J.E."/>
            <person name="Scheffler J.A."/>
            <person name="Scheffler B.E."/>
            <person name="Wendel J.F."/>
        </authorList>
    </citation>
    <scope>NUCLEOTIDE SEQUENCE [LARGE SCALE GENOMIC DNA]</scope>
    <source>
        <strain evidence="1">27</strain>
        <tissue evidence="1">Leaf</tissue>
    </source>
</reference>
<accession>A0A7J8SSS0</accession>
<sequence>MKKRSKKITSAINGRETSKRMKLDEGRKRLPPFPLLFVSRCNKWKMKKLCRRADENTDHVFRVCPISVETWINLKLSWILLNTTLSNWEWITWVFQVGSSEQCRLFCCGLWAILTGRNQLVHERKIASGKDIADWVIKYKGELDGLETRKLTRSGGQDLWKRSSKTNIKINFDGAFDLQQKKSGSGVMARNSSGKILASKSVLHSAMPSSFTAEAHAYF</sequence>
<dbReference type="Proteomes" id="UP000593561">
    <property type="component" value="Unassembled WGS sequence"/>
</dbReference>
<proteinExistence type="predicted"/>
<evidence type="ECO:0008006" key="3">
    <source>
        <dbReference type="Google" id="ProtNLM"/>
    </source>
</evidence>